<feature type="domain" description="Beta-galactosidase 1-like first all-beta" evidence="8">
    <location>
        <begin position="212"/>
        <end position="312"/>
    </location>
</feature>
<dbReference type="EMBL" id="CAJPVJ010003650">
    <property type="protein sequence ID" value="CAG2167813.1"/>
    <property type="molecule type" value="Genomic_DNA"/>
</dbReference>
<dbReference type="Gene3D" id="3.20.20.80">
    <property type="entry name" value="Glycosidases"/>
    <property type="match status" value="1"/>
</dbReference>
<feature type="transmembrane region" description="Helical" evidence="6">
    <location>
        <begin position="630"/>
        <end position="656"/>
    </location>
</feature>
<evidence type="ECO:0000313" key="10">
    <source>
        <dbReference type="EMBL" id="CAD7649465.1"/>
    </source>
</evidence>
<feature type="compositionally biased region" description="Polar residues" evidence="5">
    <location>
        <begin position="744"/>
        <end position="759"/>
    </location>
</feature>
<dbReference type="InterPro" id="IPR048913">
    <property type="entry name" value="BetaGal_gal-bd"/>
</dbReference>
<dbReference type="SUPFAM" id="SSF49785">
    <property type="entry name" value="Galactose-binding domain-like"/>
    <property type="match status" value="1"/>
</dbReference>
<dbReference type="GO" id="GO:0005975">
    <property type="term" value="P:carbohydrate metabolic process"/>
    <property type="evidence" value="ECO:0007669"/>
    <property type="project" value="InterPro"/>
</dbReference>
<evidence type="ECO:0000256" key="4">
    <source>
        <dbReference type="RuleBase" id="RU003679"/>
    </source>
</evidence>
<keyword evidence="6" id="KW-0472">Membrane</keyword>
<dbReference type="InterPro" id="IPR048912">
    <property type="entry name" value="BetaGal1-like_ABD1"/>
</dbReference>
<evidence type="ECO:0000256" key="6">
    <source>
        <dbReference type="SAM" id="Phobius"/>
    </source>
</evidence>
<proteinExistence type="inferred from homology"/>
<dbReference type="Pfam" id="PF01301">
    <property type="entry name" value="Glyco_hydro_35"/>
    <property type="match status" value="1"/>
</dbReference>
<keyword evidence="6" id="KW-1133">Transmembrane helix</keyword>
<feature type="domain" description="Glycoside hydrolase 35 catalytic" evidence="7">
    <location>
        <begin position="14"/>
        <end position="149"/>
    </location>
</feature>
<dbReference type="Pfam" id="PF21317">
    <property type="entry name" value="BetaGal_ABD_1"/>
    <property type="match status" value="1"/>
</dbReference>
<organism evidence="10">
    <name type="scientific">Oppiella nova</name>
    <dbReference type="NCBI Taxonomy" id="334625"/>
    <lineage>
        <taxon>Eukaryota</taxon>
        <taxon>Metazoa</taxon>
        <taxon>Ecdysozoa</taxon>
        <taxon>Arthropoda</taxon>
        <taxon>Chelicerata</taxon>
        <taxon>Arachnida</taxon>
        <taxon>Acari</taxon>
        <taxon>Acariformes</taxon>
        <taxon>Sarcoptiformes</taxon>
        <taxon>Oribatida</taxon>
        <taxon>Brachypylina</taxon>
        <taxon>Oppioidea</taxon>
        <taxon>Oppiidae</taxon>
        <taxon>Oppiella</taxon>
    </lineage>
</organism>
<dbReference type="PRINTS" id="PR00742">
    <property type="entry name" value="GLHYDRLASE35"/>
</dbReference>
<dbReference type="EMBL" id="OC918475">
    <property type="protein sequence ID" value="CAD7649465.1"/>
    <property type="molecule type" value="Genomic_DNA"/>
</dbReference>
<gene>
    <name evidence="10" type="ORF">ONB1V03_LOCUS7310</name>
</gene>
<dbReference type="GO" id="GO:0004553">
    <property type="term" value="F:hydrolase activity, hydrolyzing O-glycosyl compounds"/>
    <property type="evidence" value="ECO:0007669"/>
    <property type="project" value="InterPro"/>
</dbReference>
<dbReference type="Gene3D" id="2.60.120.260">
    <property type="entry name" value="Galactose-binding domain-like"/>
    <property type="match status" value="2"/>
</dbReference>
<name>A0A7R9LZE0_9ACAR</name>
<evidence type="ECO:0000256" key="5">
    <source>
        <dbReference type="SAM" id="MobiDB-lite"/>
    </source>
</evidence>
<evidence type="ECO:0000256" key="1">
    <source>
        <dbReference type="ARBA" id="ARBA00009809"/>
    </source>
</evidence>
<evidence type="ECO:0008006" key="12">
    <source>
        <dbReference type="Google" id="ProtNLM"/>
    </source>
</evidence>
<evidence type="ECO:0000313" key="11">
    <source>
        <dbReference type="Proteomes" id="UP000728032"/>
    </source>
</evidence>
<keyword evidence="11" id="KW-1185">Reference proteome</keyword>
<evidence type="ECO:0000259" key="9">
    <source>
        <dbReference type="Pfam" id="PF21467"/>
    </source>
</evidence>
<comment type="similarity">
    <text evidence="1 4">Belongs to the glycosyl hydrolase 35 family.</text>
</comment>
<feature type="domain" description="Beta-galactosidase galactose-binding" evidence="9">
    <location>
        <begin position="321"/>
        <end position="369"/>
    </location>
</feature>
<evidence type="ECO:0000256" key="2">
    <source>
        <dbReference type="ARBA" id="ARBA00022801"/>
    </source>
</evidence>
<reference evidence="10" key="1">
    <citation type="submission" date="2020-11" db="EMBL/GenBank/DDBJ databases">
        <authorList>
            <person name="Tran Van P."/>
        </authorList>
    </citation>
    <scope>NUCLEOTIDE SEQUENCE</scope>
</reference>
<dbReference type="SUPFAM" id="SSF51445">
    <property type="entry name" value="(Trans)glycosidases"/>
    <property type="match status" value="1"/>
</dbReference>
<evidence type="ECO:0000259" key="7">
    <source>
        <dbReference type="Pfam" id="PF01301"/>
    </source>
</evidence>
<feature type="region of interest" description="Disordered" evidence="5">
    <location>
        <begin position="666"/>
        <end position="687"/>
    </location>
</feature>
<dbReference type="AlphaFoldDB" id="A0A7R9LZE0"/>
<dbReference type="InterPro" id="IPR008979">
    <property type="entry name" value="Galactose-bd-like_sf"/>
</dbReference>
<evidence type="ECO:0000256" key="3">
    <source>
        <dbReference type="ARBA" id="ARBA00023295"/>
    </source>
</evidence>
<feature type="region of interest" description="Disordered" evidence="5">
    <location>
        <begin position="700"/>
        <end position="759"/>
    </location>
</feature>
<feature type="transmembrane region" description="Helical" evidence="6">
    <location>
        <begin position="1090"/>
        <end position="1114"/>
    </location>
</feature>
<sequence length="1140" mass="129013">MKNVIDSHGFKELLTNCDSFGTAADATKTALPGVLETDNFQSDSLNLLTKLRAAQPNKPLYVSEFWPGWYDQWGDDKHHTYDVNFFEKEITDVLFKANSSVNFYMFFGGTNFGFMNGDTVVTSYDYDAPLSETGNYTAKYWKTKELIEKFTKERGLPQLLIPKPPVVSLTTGYGKLKVKDYLSLEDVLTKIKPIVTEKPQHMEFLNIGSNYGQNFGFILYRLANVNKFKHLKLTGGASDRGVILVDHKEVGVVDNNKDYNQDLIDTQFANTTTHTLDIIVENTGRAKIGDGINTARKGLNGDISIDTKVATNIVCKGELKFLARDTFIRLDGWVKGNIFINGFNIGRYYHIGPQQTLYIPAPLLKTGKNDILVFELHSATDSVDFTDTPRLYSDNQTIRSYLSLIIGQNYWFVGFNDKTDPVLQTNSYQSDWFGKRYTTGFSVQYNKQYFYALYKPSDQTLDWGQFRDGAYSLTNTDRSFEKPLNLTLGPGFTPTVSIIAPLGQSIICLLSQEVMAFTDVFAKNYRCFHFTTLTYFTETTNTTLNDIHRVFDGKVNAESPHKMLAVFGPFDEHRYLMLYKLDYNIYSCWVPASHVFGDCQNLTQHLLISCKPVLWIPLLSSLSVTNLDTLYAICYLVIGLSIILTTLVVFMMYLVYSIDISSPHKKVKRAKSPQSPPGAHKPRSPIALNKRLDLEPDIGAKKAVHKRPRAPKSRSPIAVNKRHDLSSNIGAKKAAEKPTGAVTPPNSSVNTPDESSPYNNMTTVNDNCAHSYAQKEWEHSFGTTTGPTGALNGLSGQGVYGLILFRRIHGIHRELTQPFSWDGIGREIPFTRHKYWELTANWKSNKSDDKTMALKLKLNAISAENQWFDSKYRTGFAVRHNSTKAYLFVFNQMVTTYSYGLLNPSTNTIDWQVMYDNTDDIQTIGSQYFKHPETRITFEDQFKPIANFKVHDMPDVMCFVGQQQSATDKPFNLRYRCYQFSNVSNGLKAKEYTRETGEQYPKGFATYTKETGKRVQFIEQSTSQYELIGMFGPWFNTHYGLLFKEGVTISYCITSPNYTQCEQPKTALITCSDSSSLFGGNVNILKGGGVYVSLVIGILLVIMIVASVVVYGMLSRNQANLRQYNKYQAFPQNENVFTNY</sequence>
<evidence type="ECO:0000259" key="8">
    <source>
        <dbReference type="Pfam" id="PF21317"/>
    </source>
</evidence>
<dbReference type="Pfam" id="PF21467">
    <property type="entry name" value="BetaGal_gal-bd"/>
    <property type="match status" value="1"/>
</dbReference>
<keyword evidence="3" id="KW-0326">Glycosidase</keyword>
<dbReference type="OrthoDB" id="6503908at2759"/>
<keyword evidence="2" id="KW-0378">Hydrolase</keyword>
<protein>
    <recommendedName>
        <fullName evidence="12">Beta-galactosidase</fullName>
    </recommendedName>
</protein>
<keyword evidence="6" id="KW-0812">Transmembrane</keyword>
<dbReference type="InterPro" id="IPR031330">
    <property type="entry name" value="Gly_Hdrlase_35_cat"/>
</dbReference>
<dbReference type="PANTHER" id="PTHR23421">
    <property type="entry name" value="BETA-GALACTOSIDASE RELATED"/>
    <property type="match status" value="1"/>
</dbReference>
<dbReference type="Proteomes" id="UP000728032">
    <property type="component" value="Unassembled WGS sequence"/>
</dbReference>
<accession>A0A7R9LZE0</accession>
<feature type="compositionally biased region" description="Basic residues" evidence="5">
    <location>
        <begin position="702"/>
        <end position="712"/>
    </location>
</feature>
<dbReference type="InterPro" id="IPR017853">
    <property type="entry name" value="GH"/>
</dbReference>
<dbReference type="InterPro" id="IPR001944">
    <property type="entry name" value="Glycoside_Hdrlase_35"/>
</dbReference>